<organism evidence="1 2">
    <name type="scientific">Pseudomonas arsenicoxydans</name>
    <dbReference type="NCBI Taxonomy" id="702115"/>
    <lineage>
        <taxon>Bacteria</taxon>
        <taxon>Pseudomonadati</taxon>
        <taxon>Pseudomonadota</taxon>
        <taxon>Gammaproteobacteria</taxon>
        <taxon>Pseudomonadales</taxon>
        <taxon>Pseudomonadaceae</taxon>
        <taxon>Pseudomonas</taxon>
    </lineage>
</organism>
<protein>
    <submittedName>
        <fullName evidence="1">Uncharacterized protein</fullName>
    </submittedName>
</protein>
<gene>
    <name evidence="1" type="ORF">EAH78_23980</name>
</gene>
<reference evidence="1 2" key="1">
    <citation type="journal article" date="2019" name="Environ. Microbiol.">
        <title>Species interactions and distinct microbial communities in high Arctic permafrost affected cryosols are associated with the CH4 and CO2 gas fluxes.</title>
        <authorList>
            <person name="Altshuler I."/>
            <person name="Hamel J."/>
            <person name="Turney S."/>
            <person name="Magnuson E."/>
            <person name="Levesque R."/>
            <person name="Greer C."/>
            <person name="Whyte L.G."/>
        </authorList>
    </citation>
    <scope>NUCLEOTIDE SEQUENCE [LARGE SCALE GENOMIC DNA]</scope>
    <source>
        <strain evidence="1 2">E3</strain>
    </source>
</reference>
<dbReference type="AlphaFoldDB" id="A0A502HME0"/>
<dbReference type="Proteomes" id="UP000317933">
    <property type="component" value="Unassembled WGS sequence"/>
</dbReference>
<evidence type="ECO:0000313" key="1">
    <source>
        <dbReference type="EMBL" id="TPG74622.1"/>
    </source>
</evidence>
<comment type="caution">
    <text evidence="1">The sequence shown here is derived from an EMBL/GenBank/DDBJ whole genome shotgun (WGS) entry which is preliminary data.</text>
</comment>
<evidence type="ECO:0000313" key="2">
    <source>
        <dbReference type="Proteomes" id="UP000317933"/>
    </source>
</evidence>
<dbReference type="InterPro" id="IPR046897">
    <property type="entry name" value="ABC-3C_MC6"/>
</dbReference>
<accession>A0A502HME0</accession>
<proteinExistence type="predicted"/>
<dbReference type="RefSeq" id="WP_140669723.1">
    <property type="nucleotide sequence ID" value="NZ_RCZE01000012.1"/>
</dbReference>
<dbReference type="Pfam" id="PF20293">
    <property type="entry name" value="MC6"/>
    <property type="match status" value="1"/>
</dbReference>
<name>A0A502HME0_9PSED</name>
<dbReference type="EMBL" id="RCZE01000012">
    <property type="protein sequence ID" value="TPG74622.1"/>
    <property type="molecule type" value="Genomic_DNA"/>
</dbReference>
<sequence length="82" mass="9286">MILPTKYLPHDRALIGVGAEILNQLKEPRSVSELWECVREDREMRPTATPLSFDWFVLALNLLYAISAIEYGQGIVRRGGAE</sequence>